<dbReference type="InterPro" id="IPR016181">
    <property type="entry name" value="Acyl_CoA_acyltransferase"/>
</dbReference>
<dbReference type="PANTHER" id="PTHR43800:SF1">
    <property type="entry name" value="PEPTIDYL-LYSINE N-ACETYLTRANSFERASE YJAB"/>
    <property type="match status" value="1"/>
</dbReference>
<dbReference type="OrthoDB" id="9789605at2"/>
<sequence length="147" mass="17017">MIQNRKATVNDYDMIINLWERSVMATHHFLSFKDKEEIKKELPMYFPHLDVRLWYAEDSIIGFTAINENHLEALFLDPDKIGKGYGKQIMKICINGFGITSVDVNKQNENATRFYLKSGFGITGEDLTDGAGRPYPILHLKYNEQQK</sequence>
<evidence type="ECO:0000256" key="1">
    <source>
        <dbReference type="ARBA" id="ARBA00022679"/>
    </source>
</evidence>
<keyword evidence="2" id="KW-0012">Acyltransferase</keyword>
<protein>
    <submittedName>
        <fullName evidence="4">GNAT family N-acetyltransferase</fullName>
    </submittedName>
</protein>
<name>A0A1R1B1M3_PAELA</name>
<dbReference type="PANTHER" id="PTHR43800">
    <property type="entry name" value="PEPTIDYL-LYSINE N-ACETYLTRANSFERASE YJAB"/>
    <property type="match status" value="1"/>
</dbReference>
<dbReference type="Gene3D" id="3.40.630.30">
    <property type="match status" value="1"/>
</dbReference>
<dbReference type="Pfam" id="PF13673">
    <property type="entry name" value="Acetyltransf_10"/>
    <property type="match status" value="1"/>
</dbReference>
<reference evidence="4 5" key="1">
    <citation type="submission" date="2016-11" db="EMBL/GenBank/DDBJ databases">
        <title>Paenibacillus species isolates.</title>
        <authorList>
            <person name="Beno S.M."/>
        </authorList>
    </citation>
    <scope>NUCLEOTIDE SEQUENCE [LARGE SCALE GENOMIC DNA]</scope>
    <source>
        <strain evidence="4 5">FSL F4-0100</strain>
    </source>
</reference>
<organism evidence="4 5">
    <name type="scientific">Paenibacillus lautus</name>
    <name type="common">Bacillus lautus</name>
    <dbReference type="NCBI Taxonomy" id="1401"/>
    <lineage>
        <taxon>Bacteria</taxon>
        <taxon>Bacillati</taxon>
        <taxon>Bacillota</taxon>
        <taxon>Bacilli</taxon>
        <taxon>Bacillales</taxon>
        <taxon>Paenibacillaceae</taxon>
        <taxon>Paenibacillus</taxon>
    </lineage>
</organism>
<keyword evidence="1 4" id="KW-0808">Transferase</keyword>
<accession>A0A1R1B1M3</accession>
<dbReference type="SUPFAM" id="SSF55729">
    <property type="entry name" value="Acyl-CoA N-acyltransferases (Nat)"/>
    <property type="match status" value="1"/>
</dbReference>
<dbReference type="GO" id="GO:0016747">
    <property type="term" value="F:acyltransferase activity, transferring groups other than amino-acyl groups"/>
    <property type="evidence" value="ECO:0007669"/>
    <property type="project" value="InterPro"/>
</dbReference>
<dbReference type="RefSeq" id="WP_076323576.1">
    <property type="nucleotide sequence ID" value="NZ_MRTF01000005.1"/>
</dbReference>
<proteinExistence type="predicted"/>
<dbReference type="EMBL" id="MRTF01000005">
    <property type="protein sequence ID" value="OME92324.1"/>
    <property type="molecule type" value="Genomic_DNA"/>
</dbReference>
<dbReference type="AlphaFoldDB" id="A0A1R1B1M3"/>
<evidence type="ECO:0000256" key="2">
    <source>
        <dbReference type="ARBA" id="ARBA00023315"/>
    </source>
</evidence>
<dbReference type="STRING" id="1401.BK123_17135"/>
<dbReference type="PROSITE" id="PS51186">
    <property type="entry name" value="GNAT"/>
    <property type="match status" value="1"/>
</dbReference>
<gene>
    <name evidence="4" type="ORF">BK123_17135</name>
</gene>
<dbReference type="Proteomes" id="UP000187074">
    <property type="component" value="Unassembled WGS sequence"/>
</dbReference>
<evidence type="ECO:0000313" key="4">
    <source>
        <dbReference type="EMBL" id="OME92324.1"/>
    </source>
</evidence>
<dbReference type="CDD" id="cd04301">
    <property type="entry name" value="NAT_SF"/>
    <property type="match status" value="1"/>
</dbReference>
<comment type="caution">
    <text evidence="4">The sequence shown here is derived from an EMBL/GenBank/DDBJ whole genome shotgun (WGS) entry which is preliminary data.</text>
</comment>
<evidence type="ECO:0000313" key="5">
    <source>
        <dbReference type="Proteomes" id="UP000187074"/>
    </source>
</evidence>
<evidence type="ECO:0000259" key="3">
    <source>
        <dbReference type="PROSITE" id="PS51186"/>
    </source>
</evidence>
<dbReference type="InterPro" id="IPR000182">
    <property type="entry name" value="GNAT_dom"/>
</dbReference>
<feature type="domain" description="N-acetyltransferase" evidence="3">
    <location>
        <begin position="2"/>
        <end position="144"/>
    </location>
</feature>